<accession>A0A0F9MEU9</accession>
<evidence type="ECO:0000313" key="1">
    <source>
        <dbReference type="EMBL" id="KKN04394.1"/>
    </source>
</evidence>
<reference evidence="1" key="1">
    <citation type="journal article" date="2015" name="Nature">
        <title>Complex archaea that bridge the gap between prokaryotes and eukaryotes.</title>
        <authorList>
            <person name="Spang A."/>
            <person name="Saw J.H."/>
            <person name="Jorgensen S.L."/>
            <person name="Zaremba-Niedzwiedzka K."/>
            <person name="Martijn J."/>
            <person name="Lind A.E."/>
            <person name="van Eijk R."/>
            <person name="Schleper C."/>
            <person name="Guy L."/>
            <person name="Ettema T.J."/>
        </authorList>
    </citation>
    <scope>NUCLEOTIDE SEQUENCE</scope>
</reference>
<dbReference type="AlphaFoldDB" id="A0A0F9MEU9"/>
<protein>
    <submittedName>
        <fullName evidence="1">Uncharacterized protein</fullName>
    </submittedName>
</protein>
<dbReference type="EMBL" id="LAZR01004926">
    <property type="protein sequence ID" value="KKN04394.1"/>
    <property type="molecule type" value="Genomic_DNA"/>
</dbReference>
<comment type="caution">
    <text evidence="1">The sequence shown here is derived from an EMBL/GenBank/DDBJ whole genome shotgun (WGS) entry which is preliminary data.</text>
</comment>
<proteinExistence type="predicted"/>
<gene>
    <name evidence="1" type="ORF">LCGC14_1097770</name>
</gene>
<organism evidence="1">
    <name type="scientific">marine sediment metagenome</name>
    <dbReference type="NCBI Taxonomy" id="412755"/>
    <lineage>
        <taxon>unclassified sequences</taxon>
        <taxon>metagenomes</taxon>
        <taxon>ecological metagenomes</taxon>
    </lineage>
</organism>
<sequence length="53" mass="6200">MAVIKSMLLKRGFANILGMKEEWRGLMAVQRRRRTVPENIALLKTKLHETNIH</sequence>
<name>A0A0F9MEU9_9ZZZZ</name>